<dbReference type="GO" id="GO:0003676">
    <property type="term" value="F:nucleic acid binding"/>
    <property type="evidence" value="ECO:0007669"/>
    <property type="project" value="InterPro"/>
</dbReference>
<evidence type="ECO:0000313" key="2">
    <source>
        <dbReference type="Proteomes" id="UP000821853"/>
    </source>
</evidence>
<accession>A0A9J6GDI5</accession>
<name>A0A9J6GDI5_HAELO</name>
<evidence type="ECO:0000313" key="1">
    <source>
        <dbReference type="EMBL" id="KAH9372905.1"/>
    </source>
</evidence>
<comment type="caution">
    <text evidence="1">The sequence shown here is derived from an EMBL/GenBank/DDBJ whole genome shotgun (WGS) entry which is preliminary data.</text>
</comment>
<dbReference type="InterPro" id="IPR036397">
    <property type="entry name" value="RNaseH_sf"/>
</dbReference>
<keyword evidence="2" id="KW-1185">Reference proteome</keyword>
<sequence>MWFFSDESTFSSRWDQRKRVWQTENTCFGPQNSQKVAASARLYVNVWGAILHKGLVPLGRIDGRFTTAAYSTLLEHDMVLCVLNGPHPDGFYFFKQDLSAVTPLKDVARLLEGRGVMQLQWCAKGADMNIIELVWGRMKVNLPELPLKLANSDQLWEAIEHEWNRLQRDTAFIEALYASLPR</sequence>
<dbReference type="AlphaFoldDB" id="A0A9J6GDI5"/>
<dbReference type="EMBL" id="JABSTR010000006">
    <property type="protein sequence ID" value="KAH9372905.1"/>
    <property type="molecule type" value="Genomic_DNA"/>
</dbReference>
<dbReference type="OrthoDB" id="6507355at2759"/>
<protein>
    <submittedName>
        <fullName evidence="1">Uncharacterized protein</fullName>
    </submittedName>
</protein>
<gene>
    <name evidence="1" type="ORF">HPB48_022926</name>
</gene>
<dbReference type="VEuPathDB" id="VectorBase:HLOH_052418"/>
<proteinExistence type="predicted"/>
<dbReference type="Proteomes" id="UP000821853">
    <property type="component" value="Chromosome 4"/>
</dbReference>
<reference evidence="1 2" key="1">
    <citation type="journal article" date="2020" name="Cell">
        <title>Large-Scale Comparative Analyses of Tick Genomes Elucidate Their Genetic Diversity and Vector Capacities.</title>
        <authorList>
            <consortium name="Tick Genome and Microbiome Consortium (TIGMIC)"/>
            <person name="Jia N."/>
            <person name="Wang J."/>
            <person name="Shi W."/>
            <person name="Du L."/>
            <person name="Sun Y."/>
            <person name="Zhan W."/>
            <person name="Jiang J.F."/>
            <person name="Wang Q."/>
            <person name="Zhang B."/>
            <person name="Ji P."/>
            <person name="Bell-Sakyi L."/>
            <person name="Cui X.M."/>
            <person name="Yuan T.T."/>
            <person name="Jiang B.G."/>
            <person name="Yang W.F."/>
            <person name="Lam T.T."/>
            <person name="Chang Q.C."/>
            <person name="Ding S.J."/>
            <person name="Wang X.J."/>
            <person name="Zhu J.G."/>
            <person name="Ruan X.D."/>
            <person name="Zhao L."/>
            <person name="Wei J.T."/>
            <person name="Ye R.Z."/>
            <person name="Que T.C."/>
            <person name="Du C.H."/>
            <person name="Zhou Y.H."/>
            <person name="Cheng J.X."/>
            <person name="Dai P.F."/>
            <person name="Guo W.B."/>
            <person name="Han X.H."/>
            <person name="Huang E.J."/>
            <person name="Li L.F."/>
            <person name="Wei W."/>
            <person name="Gao Y.C."/>
            <person name="Liu J.Z."/>
            <person name="Shao H.Z."/>
            <person name="Wang X."/>
            <person name="Wang C.C."/>
            <person name="Yang T.C."/>
            <person name="Huo Q.B."/>
            <person name="Li W."/>
            <person name="Chen H.Y."/>
            <person name="Chen S.E."/>
            <person name="Zhou L.G."/>
            <person name="Ni X.B."/>
            <person name="Tian J.H."/>
            <person name="Sheng Y."/>
            <person name="Liu T."/>
            <person name="Pan Y.S."/>
            <person name="Xia L.Y."/>
            <person name="Li J."/>
            <person name="Zhao F."/>
            <person name="Cao W.C."/>
        </authorList>
    </citation>
    <scope>NUCLEOTIDE SEQUENCE [LARGE SCALE GENOMIC DNA]</scope>
    <source>
        <strain evidence="1">HaeL-2018</strain>
    </source>
</reference>
<dbReference type="OMA" id="WQTENTC"/>
<dbReference type="Gene3D" id="3.30.420.10">
    <property type="entry name" value="Ribonuclease H-like superfamily/Ribonuclease H"/>
    <property type="match status" value="1"/>
</dbReference>
<organism evidence="1 2">
    <name type="scientific">Haemaphysalis longicornis</name>
    <name type="common">Bush tick</name>
    <dbReference type="NCBI Taxonomy" id="44386"/>
    <lineage>
        <taxon>Eukaryota</taxon>
        <taxon>Metazoa</taxon>
        <taxon>Ecdysozoa</taxon>
        <taxon>Arthropoda</taxon>
        <taxon>Chelicerata</taxon>
        <taxon>Arachnida</taxon>
        <taxon>Acari</taxon>
        <taxon>Parasitiformes</taxon>
        <taxon>Ixodida</taxon>
        <taxon>Ixodoidea</taxon>
        <taxon>Ixodidae</taxon>
        <taxon>Haemaphysalinae</taxon>
        <taxon>Haemaphysalis</taxon>
    </lineage>
</organism>